<keyword evidence="5" id="KW-0378">Hydrolase</keyword>
<comment type="caution">
    <text evidence="9">The sequence shown here is derived from an EMBL/GenBank/DDBJ whole genome shotgun (WGS) entry which is preliminary data.</text>
</comment>
<dbReference type="AlphaFoldDB" id="A0A4Q0NQP8"/>
<feature type="transmembrane region" description="Helical" evidence="8">
    <location>
        <begin position="154"/>
        <end position="172"/>
    </location>
</feature>
<dbReference type="NCBIfam" id="TIGR04178">
    <property type="entry name" value="exo_archaeo"/>
    <property type="match status" value="1"/>
</dbReference>
<comment type="subcellular location">
    <subcellularLocation>
        <location evidence="1">Cell membrane</location>
        <topology evidence="1">Multi-pass membrane protein</topology>
    </subcellularLocation>
</comment>
<keyword evidence="7 8" id="KW-0472">Membrane</keyword>
<evidence type="ECO:0000256" key="1">
    <source>
        <dbReference type="ARBA" id="ARBA00004651"/>
    </source>
</evidence>
<dbReference type="GO" id="GO:0008233">
    <property type="term" value="F:peptidase activity"/>
    <property type="evidence" value="ECO:0007669"/>
    <property type="project" value="UniProtKB-KW"/>
</dbReference>
<dbReference type="InterPro" id="IPR019127">
    <property type="entry name" value="Exosortase"/>
</dbReference>
<keyword evidence="6 8" id="KW-1133">Transmembrane helix</keyword>
<evidence type="ECO:0000313" key="10">
    <source>
        <dbReference type="Proteomes" id="UP000289859"/>
    </source>
</evidence>
<keyword evidence="4 8" id="KW-0812">Transmembrane</keyword>
<feature type="transmembrane region" description="Helical" evidence="8">
    <location>
        <begin position="116"/>
        <end position="142"/>
    </location>
</feature>
<reference evidence="9 10" key="1">
    <citation type="submission" date="2018-07" db="EMBL/GenBank/DDBJ databases">
        <title>Leeuwenhoekiella genomics.</title>
        <authorList>
            <person name="Tahon G."/>
            <person name="Willems A."/>
        </authorList>
    </citation>
    <scope>NUCLEOTIDE SEQUENCE [LARGE SCALE GENOMIC DNA]</scope>
    <source>
        <strain evidence="9 10">LMG 29608</strain>
    </source>
</reference>
<evidence type="ECO:0000256" key="2">
    <source>
        <dbReference type="ARBA" id="ARBA00022475"/>
    </source>
</evidence>
<keyword evidence="10" id="KW-1185">Reference proteome</keyword>
<keyword evidence="3" id="KW-0645">Protease</keyword>
<dbReference type="Pfam" id="PF09721">
    <property type="entry name" value="Exosortase_EpsH"/>
    <property type="match status" value="1"/>
</dbReference>
<evidence type="ECO:0000313" key="9">
    <source>
        <dbReference type="EMBL" id="RXG12233.1"/>
    </source>
</evidence>
<dbReference type="GO" id="GO:0006508">
    <property type="term" value="P:proteolysis"/>
    <property type="evidence" value="ECO:0007669"/>
    <property type="project" value="UniProtKB-KW"/>
</dbReference>
<dbReference type="InterPro" id="IPR026392">
    <property type="entry name" value="Exo/Archaeosortase_dom"/>
</dbReference>
<dbReference type="OrthoDB" id="678161at2"/>
<evidence type="ECO:0000256" key="8">
    <source>
        <dbReference type="SAM" id="Phobius"/>
    </source>
</evidence>
<evidence type="ECO:0000256" key="4">
    <source>
        <dbReference type="ARBA" id="ARBA00022692"/>
    </source>
</evidence>
<dbReference type="GO" id="GO:0005886">
    <property type="term" value="C:plasma membrane"/>
    <property type="evidence" value="ECO:0007669"/>
    <property type="project" value="UniProtKB-SubCell"/>
</dbReference>
<evidence type="ECO:0000256" key="3">
    <source>
        <dbReference type="ARBA" id="ARBA00022670"/>
    </source>
</evidence>
<evidence type="ECO:0000256" key="6">
    <source>
        <dbReference type="ARBA" id="ARBA00022989"/>
    </source>
</evidence>
<dbReference type="RefSeq" id="WP_128767118.1">
    <property type="nucleotide sequence ID" value="NZ_JBHUOO010000039.1"/>
</dbReference>
<evidence type="ECO:0000256" key="7">
    <source>
        <dbReference type="ARBA" id="ARBA00023136"/>
    </source>
</evidence>
<name>A0A4Q0NQP8_9FLAO</name>
<evidence type="ECO:0000256" key="5">
    <source>
        <dbReference type="ARBA" id="ARBA00022801"/>
    </source>
</evidence>
<gene>
    <name evidence="9" type="ORF">DSM02_3934</name>
</gene>
<feature type="transmembrane region" description="Helical" evidence="8">
    <location>
        <begin position="84"/>
        <end position="109"/>
    </location>
</feature>
<proteinExistence type="predicted"/>
<keyword evidence="2" id="KW-1003">Cell membrane</keyword>
<feature type="transmembrane region" description="Helical" evidence="8">
    <location>
        <begin position="12"/>
        <end position="32"/>
    </location>
</feature>
<accession>A0A4Q0NQP8</accession>
<sequence length="180" mass="20882">MIQLIRKYKSVLLFILTFLGVYLVLSFLYAQYLNIDFSESYYPDYITHRVAEQSEWLIDKMGYSSIIEPHDKEPSMKLFVEGVFVARVVEGCNAISVIILFASFVLAFFQGWGKTFSFVFIGSVLVYGINILRIAILSIGLYAYPEYKTMLHDIVFPGIIYGLVVFLWVFWVSRFKKQKS</sequence>
<dbReference type="NCBIfam" id="TIGR04128">
    <property type="entry name" value="exoso_Fjoh_1448"/>
    <property type="match status" value="1"/>
</dbReference>
<organism evidence="9 10">
    <name type="scientific">Leeuwenhoekiella polynyae</name>
    <dbReference type="NCBI Taxonomy" id="1550906"/>
    <lineage>
        <taxon>Bacteria</taxon>
        <taxon>Pseudomonadati</taxon>
        <taxon>Bacteroidota</taxon>
        <taxon>Flavobacteriia</taxon>
        <taxon>Flavobacteriales</taxon>
        <taxon>Flavobacteriaceae</taxon>
        <taxon>Leeuwenhoekiella</taxon>
    </lineage>
</organism>
<protein>
    <submittedName>
        <fullName evidence="9">Exosortase family protein XrtF</fullName>
    </submittedName>
</protein>
<dbReference type="Proteomes" id="UP000289859">
    <property type="component" value="Unassembled WGS sequence"/>
</dbReference>
<dbReference type="EMBL" id="QOVK01000031">
    <property type="protein sequence ID" value="RXG12233.1"/>
    <property type="molecule type" value="Genomic_DNA"/>
</dbReference>
<dbReference type="InterPro" id="IPR026323">
    <property type="entry name" value="Exosortase-related_prot_XrtF"/>
</dbReference>